<dbReference type="GO" id="GO:0003887">
    <property type="term" value="F:DNA-directed DNA polymerase activity"/>
    <property type="evidence" value="ECO:0007669"/>
    <property type="project" value="TreeGrafter"/>
</dbReference>
<dbReference type="GO" id="GO:0009432">
    <property type="term" value="P:SOS response"/>
    <property type="evidence" value="ECO:0007669"/>
    <property type="project" value="UniProtKB-KW"/>
</dbReference>
<organism evidence="7 8">
    <name type="scientific">Spirochaeta isovalerica</name>
    <dbReference type="NCBI Taxonomy" id="150"/>
    <lineage>
        <taxon>Bacteria</taxon>
        <taxon>Pseudomonadati</taxon>
        <taxon>Spirochaetota</taxon>
        <taxon>Spirochaetia</taxon>
        <taxon>Spirochaetales</taxon>
        <taxon>Spirochaetaceae</taxon>
        <taxon>Spirochaeta</taxon>
    </lineage>
</organism>
<gene>
    <name evidence="7" type="ORF">HNR50_002712</name>
</gene>
<evidence type="ECO:0000313" key="7">
    <source>
        <dbReference type="EMBL" id="MBB6481039.1"/>
    </source>
</evidence>
<dbReference type="Gene3D" id="3.30.70.270">
    <property type="match status" value="1"/>
</dbReference>
<dbReference type="PROSITE" id="PS50173">
    <property type="entry name" value="UMUC"/>
    <property type="match status" value="1"/>
</dbReference>
<evidence type="ECO:0000256" key="2">
    <source>
        <dbReference type="ARBA" id="ARBA00022763"/>
    </source>
</evidence>
<reference evidence="7 8" key="1">
    <citation type="submission" date="2020-08" db="EMBL/GenBank/DDBJ databases">
        <title>Genomic Encyclopedia of Type Strains, Phase IV (KMG-IV): sequencing the most valuable type-strain genomes for metagenomic binning, comparative biology and taxonomic classification.</title>
        <authorList>
            <person name="Goeker M."/>
        </authorList>
    </citation>
    <scope>NUCLEOTIDE SEQUENCE [LARGE SCALE GENOMIC DNA]</scope>
    <source>
        <strain evidence="7 8">DSM 2461</strain>
    </source>
</reference>
<evidence type="ECO:0000259" key="6">
    <source>
        <dbReference type="PROSITE" id="PS50173"/>
    </source>
</evidence>
<feature type="domain" description="UmuC" evidence="6">
    <location>
        <begin position="3"/>
        <end position="181"/>
    </location>
</feature>
<proteinExistence type="inferred from homology"/>
<dbReference type="RefSeq" id="WP_184747285.1">
    <property type="nucleotide sequence ID" value="NZ_JACHGJ010000005.1"/>
</dbReference>
<dbReference type="InterPro" id="IPR025188">
    <property type="entry name" value="DUF4113"/>
</dbReference>
<dbReference type="SUPFAM" id="SSF56672">
    <property type="entry name" value="DNA/RNA polymerases"/>
    <property type="match status" value="1"/>
</dbReference>
<name>A0A841RDW5_9SPIO</name>
<dbReference type="InterPro" id="IPR043502">
    <property type="entry name" value="DNA/RNA_pol_sf"/>
</dbReference>
<keyword evidence="5" id="KW-0742">SOS response</keyword>
<evidence type="ECO:0000256" key="5">
    <source>
        <dbReference type="ARBA" id="ARBA00023236"/>
    </source>
</evidence>
<dbReference type="Gene3D" id="3.40.1170.60">
    <property type="match status" value="1"/>
</dbReference>
<dbReference type="Proteomes" id="UP000587760">
    <property type="component" value="Unassembled WGS sequence"/>
</dbReference>
<keyword evidence="3" id="KW-0741">SOS mutagenesis</keyword>
<keyword evidence="2" id="KW-0227">DNA damage</keyword>
<comment type="similarity">
    <text evidence="1">Belongs to the DNA polymerase type-Y family.</text>
</comment>
<dbReference type="GO" id="GO:0042276">
    <property type="term" value="P:error-prone translesion synthesis"/>
    <property type="evidence" value="ECO:0007669"/>
    <property type="project" value="TreeGrafter"/>
</dbReference>
<keyword evidence="8" id="KW-1185">Reference proteome</keyword>
<comment type="caution">
    <text evidence="7">The sequence shown here is derived from an EMBL/GenBank/DDBJ whole genome shotgun (WGS) entry which is preliminary data.</text>
</comment>
<dbReference type="GO" id="GO:0005829">
    <property type="term" value="C:cytosol"/>
    <property type="evidence" value="ECO:0007669"/>
    <property type="project" value="TreeGrafter"/>
</dbReference>
<dbReference type="InterPro" id="IPR017961">
    <property type="entry name" value="DNA_pol_Y-fam_little_finger"/>
</dbReference>
<dbReference type="GO" id="GO:0003684">
    <property type="term" value="F:damaged DNA binding"/>
    <property type="evidence" value="ECO:0007669"/>
    <property type="project" value="InterPro"/>
</dbReference>
<dbReference type="Pfam" id="PF11799">
    <property type="entry name" value="IMS_C"/>
    <property type="match status" value="1"/>
</dbReference>
<protein>
    <submittedName>
        <fullName evidence="7">DNA polymerase V</fullName>
    </submittedName>
</protein>
<evidence type="ECO:0000256" key="3">
    <source>
        <dbReference type="ARBA" id="ARBA00023199"/>
    </source>
</evidence>
<keyword evidence="4" id="KW-0234">DNA repair</keyword>
<accession>A0A841RDW5</accession>
<dbReference type="PANTHER" id="PTHR11076">
    <property type="entry name" value="DNA REPAIR POLYMERASE UMUC / TRANSFERASE FAMILY MEMBER"/>
    <property type="match status" value="1"/>
</dbReference>
<dbReference type="EMBL" id="JACHGJ010000005">
    <property type="protein sequence ID" value="MBB6481039.1"/>
    <property type="molecule type" value="Genomic_DNA"/>
</dbReference>
<sequence length="415" mass="47154">MKYALVDCNTFYASCEKVFRPDLKNKPVIVLSNNDGCVVAMSREAKALGIPRGIPLFKVESHIKKYDIAVFSSNYTLYHDLSSRVMNILRNFASELEIYSIDEAFLILGGESQDDIARLIRGTVMTWTGIPVSVGIGPTKTLAKAANKVAKKRPEGYFDFSSSDSRLFLKELEVGDIWGIGRQYQAFLNRNGIFTALQLTQQSDSWVKKNLTMVGLRTKWELEGKPSIDMEQAPPPKKGILSSKSFSYPVTDLLDLMEAAADYGTTATEKLRKQKSVCRYVNISVSTNYFRQGDRQYSNAATIELAVPSAYPPDIISAARRGLEQIYRKGFKYKKITVYLTGIEDENRGQLDLFLKEDPRKYRVMESVDRINRKYGRNTVNCMNIRETSHWQMKREQLSPRYTTNWNELPLISAG</sequence>
<evidence type="ECO:0000313" key="8">
    <source>
        <dbReference type="Proteomes" id="UP000587760"/>
    </source>
</evidence>
<dbReference type="InterPro" id="IPR043128">
    <property type="entry name" value="Rev_trsase/Diguanyl_cyclase"/>
</dbReference>
<dbReference type="CDD" id="cd01700">
    <property type="entry name" value="PolY_Pol_V_umuC"/>
    <property type="match status" value="1"/>
</dbReference>
<dbReference type="AlphaFoldDB" id="A0A841RDW5"/>
<dbReference type="GO" id="GO:0006281">
    <property type="term" value="P:DNA repair"/>
    <property type="evidence" value="ECO:0007669"/>
    <property type="project" value="UniProtKB-KW"/>
</dbReference>
<dbReference type="PANTHER" id="PTHR11076:SF34">
    <property type="entry name" value="PROTEIN UMUC"/>
    <property type="match status" value="1"/>
</dbReference>
<dbReference type="InterPro" id="IPR001126">
    <property type="entry name" value="UmuC"/>
</dbReference>
<dbReference type="Pfam" id="PF13438">
    <property type="entry name" value="DUF4113"/>
    <property type="match status" value="1"/>
</dbReference>
<dbReference type="InterPro" id="IPR050116">
    <property type="entry name" value="DNA_polymerase-Y"/>
</dbReference>
<evidence type="ECO:0000256" key="1">
    <source>
        <dbReference type="ARBA" id="ARBA00010945"/>
    </source>
</evidence>
<dbReference type="Pfam" id="PF00817">
    <property type="entry name" value="IMS"/>
    <property type="match status" value="1"/>
</dbReference>
<evidence type="ECO:0000256" key="4">
    <source>
        <dbReference type="ARBA" id="ARBA00023204"/>
    </source>
</evidence>